<organism evidence="1 2">
    <name type="scientific">Panagrolaimus sp. JU765</name>
    <dbReference type="NCBI Taxonomy" id="591449"/>
    <lineage>
        <taxon>Eukaryota</taxon>
        <taxon>Metazoa</taxon>
        <taxon>Ecdysozoa</taxon>
        <taxon>Nematoda</taxon>
        <taxon>Chromadorea</taxon>
        <taxon>Rhabditida</taxon>
        <taxon>Tylenchina</taxon>
        <taxon>Panagrolaimomorpha</taxon>
        <taxon>Panagrolaimoidea</taxon>
        <taxon>Panagrolaimidae</taxon>
        <taxon>Panagrolaimus</taxon>
    </lineage>
</organism>
<dbReference type="WBParaSite" id="JU765_v2.g16848.t1">
    <property type="protein sequence ID" value="JU765_v2.g16848.t1"/>
    <property type="gene ID" value="JU765_v2.g16848"/>
</dbReference>
<name>A0AC34QJ95_9BILA</name>
<evidence type="ECO:0000313" key="1">
    <source>
        <dbReference type="Proteomes" id="UP000887576"/>
    </source>
</evidence>
<evidence type="ECO:0000313" key="2">
    <source>
        <dbReference type="WBParaSite" id="JU765_v2.g16848.t1"/>
    </source>
</evidence>
<reference evidence="2" key="1">
    <citation type="submission" date="2022-11" db="UniProtKB">
        <authorList>
            <consortium name="WormBaseParasite"/>
        </authorList>
    </citation>
    <scope>IDENTIFICATION</scope>
</reference>
<sequence length="86" mass="10187">MDSEEDQMLRFPNMDVLQQFLRAMNSAVKITIWHIGNLKEINGIPKEFEDFTEQTMRPYVAKVKEALEKPMDNEKHFCCFAHQPQQ</sequence>
<proteinExistence type="predicted"/>
<protein>
    <submittedName>
        <fullName evidence="2">Uncharacterized protein</fullName>
    </submittedName>
</protein>
<dbReference type="Proteomes" id="UP000887576">
    <property type="component" value="Unplaced"/>
</dbReference>
<accession>A0AC34QJ95</accession>